<gene>
    <name evidence="1" type="ORF">H6A13_12270</name>
</gene>
<reference evidence="1" key="2">
    <citation type="journal article" date="2021" name="Sci. Rep.">
        <title>The distribution of antibiotic resistance genes in chicken gut microbiota commensals.</title>
        <authorList>
            <person name="Juricova H."/>
            <person name="Matiasovicova J."/>
            <person name="Kubasova T."/>
            <person name="Cejkova D."/>
            <person name="Rychlik I."/>
        </authorList>
    </citation>
    <scope>NUCLEOTIDE SEQUENCE</scope>
    <source>
        <strain evidence="1">An420c</strain>
    </source>
</reference>
<proteinExistence type="predicted"/>
<evidence type="ECO:0000313" key="2">
    <source>
        <dbReference type="Proteomes" id="UP000713880"/>
    </source>
</evidence>
<dbReference type="RefSeq" id="WP_204909828.1">
    <property type="nucleotide sequence ID" value="NZ_JACJLV010000069.1"/>
</dbReference>
<evidence type="ECO:0000313" key="1">
    <source>
        <dbReference type="EMBL" id="MBM6827854.1"/>
    </source>
</evidence>
<accession>A0A938X433</accession>
<dbReference type="EMBL" id="JACJLV010000069">
    <property type="protein sequence ID" value="MBM6827854.1"/>
    <property type="molecule type" value="Genomic_DNA"/>
</dbReference>
<sequence length="245" mass="28628">MYCYVIFGESADKHTRKYLYKCTKKMVAGEVVLVPAKNATKVAMIQSTFARIPEEIRIDPGGIKSVISKSDKKVEADVARSFLLALIDEYKDADIARKELCAIVKCFLAFSEIKLNGNSQWAQIINVQLPEVCLCDTNESGESDEKELRFWKELKDIEYKLRYGYSFWNRPKSRISYINEDPIEYTDEYLQIELELERLIRSEIGEGGYRGFCHKYWLTKKNILKDRFNIEWKSPADLNPQIWFD</sequence>
<protein>
    <submittedName>
        <fullName evidence="1">Uncharacterized protein</fullName>
    </submittedName>
</protein>
<organism evidence="1 2">
    <name type="scientific">Mordavella massiliensis</name>
    <dbReference type="NCBI Taxonomy" id="1871024"/>
    <lineage>
        <taxon>Bacteria</taxon>
        <taxon>Bacillati</taxon>
        <taxon>Bacillota</taxon>
        <taxon>Clostridia</taxon>
        <taxon>Eubacteriales</taxon>
        <taxon>Clostridiaceae</taxon>
        <taxon>Mordavella</taxon>
    </lineage>
</organism>
<keyword evidence="2" id="KW-1185">Reference proteome</keyword>
<dbReference type="AlphaFoldDB" id="A0A938X433"/>
<dbReference type="Proteomes" id="UP000713880">
    <property type="component" value="Unassembled WGS sequence"/>
</dbReference>
<reference evidence="1" key="1">
    <citation type="submission" date="2020-08" db="EMBL/GenBank/DDBJ databases">
        <authorList>
            <person name="Cejkova D."/>
            <person name="Kubasova T."/>
            <person name="Jahodarova E."/>
            <person name="Rychlik I."/>
        </authorList>
    </citation>
    <scope>NUCLEOTIDE SEQUENCE</scope>
    <source>
        <strain evidence="1">An420c</strain>
    </source>
</reference>
<comment type="caution">
    <text evidence="1">The sequence shown here is derived from an EMBL/GenBank/DDBJ whole genome shotgun (WGS) entry which is preliminary data.</text>
</comment>
<name>A0A938X433_9CLOT</name>